<name>A0A1I8EXT6_WUCBA</name>
<evidence type="ECO:0000256" key="2">
    <source>
        <dbReference type="SAM" id="Phobius"/>
    </source>
</evidence>
<feature type="region of interest" description="Disordered" evidence="1">
    <location>
        <begin position="71"/>
        <end position="120"/>
    </location>
</feature>
<keyword evidence="2" id="KW-0472">Membrane</keyword>
<organism evidence="4">
    <name type="scientific">Wuchereria bancrofti</name>
    <dbReference type="NCBI Taxonomy" id="6293"/>
    <lineage>
        <taxon>Eukaryota</taxon>
        <taxon>Metazoa</taxon>
        <taxon>Ecdysozoa</taxon>
        <taxon>Nematoda</taxon>
        <taxon>Chromadorea</taxon>
        <taxon>Rhabditida</taxon>
        <taxon>Spirurina</taxon>
        <taxon>Spiruromorpha</taxon>
        <taxon>Filarioidea</taxon>
        <taxon>Onchocercidae</taxon>
        <taxon>Wuchereria</taxon>
    </lineage>
</organism>
<dbReference type="PANTHER" id="PTHR31967">
    <property type="entry name" value="GROUNDHOG (HEDGEHOG-LIKE FAMILY)-RELATED"/>
    <property type="match status" value="1"/>
</dbReference>
<sequence length="532" mass="61502">MLTRGGVCSCNFKQYETAISMHAAQLLDYCPRNSRIDEFVDSAISAAKRSTTSKQLNSDISIRQRINKNIDNSVQSSSSPSSSLSSSSSSPSSSLSSLPSLNSTTINDTSSDNNQTNNTRFGLKNSKNSILLRFSEIFYRLCCYGTYLLWFSIGILAIRKTLNATAAVRYVKEHRHTVSEEVIATSSTFQQLLWSLDHEFSKPPAIFLLNQHALNMTFNFLCNTRDMNGVHERLIFITLDEVAKDVLNEYWPNIRQVYWPTPSLYKPFSFAEGAYQTLYLLRANMAVCLLKNGKSFWMMQQDTFWLKNIFDLGLEENYEYDAIFDQIGFNNVSQRAEWINGANFFVRANNSTVKFFEAVARKLAHWYTPDMGIMIHQCHTWKEPKCSYIPHKIANSWEWMYTNQKNPPYILQLDCETDGGSKLMQLAKFGFYFMNSDNHRICNQTAVDVARKRMEDGKIEVSRTRLSWGRFQFKVYWWIVDRMLSVPILGTMMKPYLPLIGFIIKNDKAIFELLQIYLLIIEYDNIMKVPRC</sequence>
<dbReference type="PANTHER" id="PTHR31967:SF10">
    <property type="entry name" value="NUCLEOTIDE-DIPHOSPHO-SUGAR TRANSFERASE DOMAIN-CONTAINING PROTEIN"/>
    <property type="match status" value="1"/>
</dbReference>
<dbReference type="Pfam" id="PF03407">
    <property type="entry name" value="Nucleotid_trans"/>
    <property type="match status" value="1"/>
</dbReference>
<dbReference type="AlphaFoldDB" id="A0A1I8EXT6"/>
<proteinExistence type="predicted"/>
<feature type="compositionally biased region" description="Low complexity" evidence="1">
    <location>
        <begin position="76"/>
        <end position="119"/>
    </location>
</feature>
<evidence type="ECO:0000256" key="1">
    <source>
        <dbReference type="SAM" id="MobiDB-lite"/>
    </source>
</evidence>
<dbReference type="WBParaSite" id="maker-PairedContig_6037-snap-gene-2.17-mRNA-1">
    <property type="protein sequence ID" value="maker-PairedContig_6037-snap-gene-2.17-mRNA-1"/>
    <property type="gene ID" value="maker-PairedContig_6037-snap-gene-2.17"/>
</dbReference>
<feature type="domain" description="Nucleotide-diphospho-sugar transferase" evidence="3">
    <location>
        <begin position="230"/>
        <end position="426"/>
    </location>
</feature>
<reference evidence="4" key="1">
    <citation type="submission" date="2016-11" db="UniProtKB">
        <authorList>
            <consortium name="WormBaseParasite"/>
        </authorList>
    </citation>
    <scope>IDENTIFICATION</scope>
    <source>
        <strain evidence="4">pt0022</strain>
    </source>
</reference>
<evidence type="ECO:0000313" key="4">
    <source>
        <dbReference type="WBParaSite" id="maker-PairedContig_6037-snap-gene-2.17-mRNA-1"/>
    </source>
</evidence>
<feature type="transmembrane region" description="Helical" evidence="2">
    <location>
        <begin position="137"/>
        <end position="158"/>
    </location>
</feature>
<accession>A0A1I8EXT6</accession>
<keyword evidence="2" id="KW-1133">Transmembrane helix</keyword>
<protein>
    <submittedName>
        <fullName evidence="4">Nucleotid_trans domain-containing protein</fullName>
    </submittedName>
</protein>
<evidence type="ECO:0000259" key="3">
    <source>
        <dbReference type="Pfam" id="PF03407"/>
    </source>
</evidence>
<keyword evidence="2" id="KW-0812">Transmembrane</keyword>
<dbReference type="InterPro" id="IPR005069">
    <property type="entry name" value="Nucl-diP-sugar_transferase"/>
</dbReference>